<organism evidence="2 3">
    <name type="scientific">Thermoproteota archaeon</name>
    <dbReference type="NCBI Taxonomy" id="2056631"/>
    <lineage>
        <taxon>Archaea</taxon>
        <taxon>Thermoproteota</taxon>
    </lineage>
</organism>
<dbReference type="AlphaFoldDB" id="A0A523BI52"/>
<proteinExistence type="predicted"/>
<evidence type="ECO:0000259" key="1">
    <source>
        <dbReference type="Pfam" id="PF08279"/>
    </source>
</evidence>
<comment type="caution">
    <text evidence="2">The sequence shown here is derived from an EMBL/GenBank/DDBJ whole genome shotgun (WGS) entry which is preliminary data.</text>
</comment>
<dbReference type="Proteomes" id="UP000317265">
    <property type="component" value="Unassembled WGS sequence"/>
</dbReference>
<name>A0A523BI52_9CREN</name>
<dbReference type="InterPro" id="IPR036388">
    <property type="entry name" value="WH-like_DNA-bd_sf"/>
</dbReference>
<dbReference type="Gene3D" id="1.10.10.10">
    <property type="entry name" value="Winged helix-like DNA-binding domain superfamily/Winged helix DNA-binding domain"/>
    <property type="match status" value="1"/>
</dbReference>
<protein>
    <recommendedName>
        <fullName evidence="1">Helix-turn-helix type 11 domain-containing protein</fullName>
    </recommendedName>
</protein>
<dbReference type="Pfam" id="PF08279">
    <property type="entry name" value="HTH_11"/>
    <property type="match status" value="1"/>
</dbReference>
<dbReference type="InterPro" id="IPR036390">
    <property type="entry name" value="WH_DNA-bd_sf"/>
</dbReference>
<evidence type="ECO:0000313" key="3">
    <source>
        <dbReference type="Proteomes" id="UP000317265"/>
    </source>
</evidence>
<dbReference type="InterPro" id="IPR013196">
    <property type="entry name" value="HTH_11"/>
</dbReference>
<dbReference type="SUPFAM" id="SSF46785">
    <property type="entry name" value="Winged helix' DNA-binding domain"/>
    <property type="match status" value="1"/>
</dbReference>
<feature type="domain" description="Helix-turn-helix type 11" evidence="1">
    <location>
        <begin position="14"/>
        <end position="60"/>
    </location>
</feature>
<gene>
    <name evidence="2" type="ORF">DSO09_00015</name>
</gene>
<evidence type="ECO:0000313" key="2">
    <source>
        <dbReference type="EMBL" id="TDA40616.1"/>
    </source>
</evidence>
<accession>A0A523BI52</accession>
<dbReference type="EMBL" id="QNVI01000001">
    <property type="protein sequence ID" value="TDA40616.1"/>
    <property type="molecule type" value="Genomic_DNA"/>
</dbReference>
<sequence>MKILLGVFMSEIEKVKEVLKQNPQGLSSTKIAELAGISRGKITKVMKELESSGEVIIETKGCRKIYKPKA</sequence>
<reference evidence="2 3" key="1">
    <citation type="journal article" date="2019" name="Nat. Microbiol.">
        <title>Expanding anaerobic alkane metabolism in the domain of Archaea.</title>
        <authorList>
            <person name="Wang Y."/>
            <person name="Wegener G."/>
            <person name="Hou J."/>
            <person name="Wang F."/>
            <person name="Xiao X."/>
        </authorList>
    </citation>
    <scope>NUCLEOTIDE SEQUENCE [LARGE SCALE GENOMIC DNA]</scope>
    <source>
        <strain evidence="2">WYZ-LMO11</strain>
    </source>
</reference>